<dbReference type="AlphaFoldDB" id="A0A2L1U0F1"/>
<evidence type="ECO:0000256" key="1">
    <source>
        <dbReference type="SAM" id="Phobius"/>
    </source>
</evidence>
<keyword evidence="1" id="KW-1133">Transmembrane helix</keyword>
<keyword evidence="1" id="KW-0472">Membrane</keyword>
<keyword evidence="1" id="KW-0812">Transmembrane</keyword>
<evidence type="ECO:0000313" key="2">
    <source>
        <dbReference type="EMBL" id="AVF26407.1"/>
    </source>
</evidence>
<feature type="transmembrane region" description="Helical" evidence="1">
    <location>
        <begin position="12"/>
        <end position="33"/>
    </location>
</feature>
<protein>
    <submittedName>
        <fullName evidence="2">Uncharacterized protein</fullName>
    </submittedName>
</protein>
<dbReference type="STRING" id="147375.BXP28_20970"/>
<reference evidence="3" key="1">
    <citation type="submission" date="2017-02" db="EMBL/GenBank/DDBJ databases">
        <title>Delineation of Paenibacillus larvae strains originating from foulbrood outbreaks.</title>
        <authorList>
            <person name="Beims H."/>
            <person name="Bunk B."/>
            <person name="Sproeer C."/>
            <person name="Mohr K.I."/>
            <person name="Pradella S."/>
            <person name="Guenther G."/>
            <person name="Rohde M."/>
            <person name="von der Ohe W."/>
            <person name="Steinert M."/>
        </authorList>
    </citation>
    <scope>NUCLEOTIDE SEQUENCE [LARGE SCALE GENOMIC DNA]</scope>
    <source>
        <strain evidence="3">Eric_III</strain>
    </source>
</reference>
<accession>A0A2L1U0F1</accession>
<dbReference type="EMBL" id="CP019655">
    <property type="protein sequence ID" value="AVF26407.1"/>
    <property type="molecule type" value="Genomic_DNA"/>
</dbReference>
<evidence type="ECO:0000313" key="3">
    <source>
        <dbReference type="Proteomes" id="UP000239833"/>
    </source>
</evidence>
<name>A0A2L1U0F1_9BACL</name>
<organism evidence="2 3">
    <name type="scientific">Paenibacillus larvae subsp. larvae</name>
    <dbReference type="NCBI Taxonomy" id="147375"/>
    <lineage>
        <taxon>Bacteria</taxon>
        <taxon>Bacillati</taxon>
        <taxon>Bacillota</taxon>
        <taxon>Bacilli</taxon>
        <taxon>Bacillales</taxon>
        <taxon>Paenibacillaceae</taxon>
        <taxon>Paenibacillus</taxon>
    </lineage>
</organism>
<gene>
    <name evidence="2" type="ORF">ERICIII_02246</name>
</gene>
<sequence length="48" mass="5422">MSSDFLDFLGYVVWIFLLLTFLASLTALIISLVKNGLNFFLLSANYIC</sequence>
<dbReference type="Proteomes" id="UP000239833">
    <property type="component" value="Chromosome"/>
</dbReference>
<proteinExistence type="predicted"/>